<keyword evidence="3" id="KW-1185">Reference proteome</keyword>
<evidence type="ECO:0000313" key="3">
    <source>
        <dbReference type="Proteomes" id="UP000009342"/>
    </source>
</evidence>
<protein>
    <recommendedName>
        <fullName evidence="1">ImpA C-terminal domain-containing protein</fullName>
    </recommendedName>
</protein>
<proteinExistence type="predicted"/>
<evidence type="ECO:0000313" key="2">
    <source>
        <dbReference type="EMBL" id="CCJ82249.1"/>
    </source>
</evidence>
<dbReference type="Proteomes" id="UP000009342">
    <property type="component" value="Unassembled WGS sequence"/>
</dbReference>
<comment type="caution">
    <text evidence="2">The sequence shown here is derived from an EMBL/GenBank/DDBJ whole genome shotgun (WGS) entry which is preliminary data.</text>
</comment>
<gene>
    <name evidence="2" type="ORF">BN134_3008</name>
</gene>
<dbReference type="InterPro" id="IPR021069">
    <property type="entry name" value="ImpA_C"/>
</dbReference>
<evidence type="ECO:0000259" key="1">
    <source>
        <dbReference type="Pfam" id="PF12486"/>
    </source>
</evidence>
<feature type="domain" description="ImpA C-terminal" evidence="1">
    <location>
        <begin position="25"/>
        <end position="169"/>
    </location>
</feature>
<dbReference type="EMBL" id="CAKZ01000137">
    <property type="protein sequence ID" value="CCJ82249.1"/>
    <property type="molecule type" value="Genomic_DNA"/>
</dbReference>
<accession>A0ABM9Q9R0</accession>
<sequence length="179" mass="20300">MASGAALAPEHARELTAQSVIELTRQRLGWLSRLPPDRNIRYGGELVRQVDALWPQNPQAQALALFWRQQIRAAAMPLQNLDGWQQGMTQLDQLAARLNALDERRGRYLTGSELKTMVFAIRQAFDATPPAEELLRRMAAQRQQGAVPEALRVEAESRLNQLLWRYVLLTPDAPDTHTR</sequence>
<reference evidence="3" key="1">
    <citation type="journal article" date="2012" name="PLoS ONE">
        <title>Comparative analysis of genome sequences covering the seven cronobacter species.</title>
        <authorList>
            <person name="Joseph S."/>
            <person name="Desai P."/>
            <person name="Ji Y."/>
            <person name="Cummings C.A."/>
            <person name="Shih R."/>
            <person name="Degoricija L."/>
            <person name="Rico A."/>
            <person name="Brzoska P."/>
            <person name="Hamby S.E."/>
            <person name="Masood N."/>
            <person name="Hariri S."/>
            <person name="Sonbol H."/>
            <person name="Chuzhanova N."/>
            <person name="McClelland M."/>
            <person name="Furtado M.R."/>
            <person name="Forsythe S.J."/>
        </authorList>
    </citation>
    <scope>NUCLEOTIDE SEQUENCE [LARGE SCALE GENOMIC DNA]</scope>
    <source>
        <strain evidence="3">1210</strain>
    </source>
</reference>
<name>A0ABM9Q9R0_9ENTR</name>
<dbReference type="Pfam" id="PF12486">
    <property type="entry name" value="VasL"/>
    <property type="match status" value="1"/>
</dbReference>
<organism evidence="2 3">
    <name type="scientific">Cronobacter dublinensis 1210</name>
    <dbReference type="NCBI Taxonomy" id="1208656"/>
    <lineage>
        <taxon>Bacteria</taxon>
        <taxon>Pseudomonadati</taxon>
        <taxon>Pseudomonadota</taxon>
        <taxon>Gammaproteobacteria</taxon>
        <taxon>Enterobacterales</taxon>
        <taxon>Enterobacteriaceae</taxon>
        <taxon>Cronobacter</taxon>
    </lineage>
</organism>